<dbReference type="Proteomes" id="UP000053904">
    <property type="component" value="Unassembled WGS sequence"/>
</dbReference>
<evidence type="ECO:0000256" key="1">
    <source>
        <dbReference type="SAM" id="MobiDB-lite"/>
    </source>
</evidence>
<sequence length="244" mass="27943">MQGKIPPLNNESLANRERLSTGISDTAQLETVDQEKAEQSRAEEVLELIKELNECPPGKGKIDGKAAWRAFEELSEKSLTLILKNDFKDFRINPQAKDEDVIHDKDEVIVIDKRKDLVIPIGAMEAKTSFFKQLSDGKKYKYERLVIDCKNTEKLITADDLLQMFSYMEAPNTSIGIFLSRGKKEKKRLYFDKIPLSAKKKFKDLGYPILVFDEQTQLEWFQAYIKDGNSNGFISKNIVEKVAK</sequence>
<proteinExistence type="predicted"/>
<feature type="compositionally biased region" description="Polar residues" evidence="1">
    <location>
        <begin position="21"/>
        <end position="31"/>
    </location>
</feature>
<evidence type="ECO:0000313" key="3">
    <source>
        <dbReference type="Proteomes" id="UP000053904"/>
    </source>
</evidence>
<comment type="caution">
    <text evidence="2">The sequence shown here is derived from an EMBL/GenBank/DDBJ whole genome shotgun (WGS) entry which is preliminary data.</text>
</comment>
<feature type="region of interest" description="Disordered" evidence="1">
    <location>
        <begin position="1"/>
        <end position="37"/>
    </location>
</feature>
<name>A0A101HJ49_9BACT</name>
<dbReference type="EMBL" id="LGGO01000012">
    <property type="protein sequence ID" value="KUK77684.1"/>
    <property type="molecule type" value="Genomic_DNA"/>
</dbReference>
<protein>
    <submittedName>
        <fullName evidence="2">Uncharacterized protein</fullName>
    </submittedName>
</protein>
<evidence type="ECO:0000313" key="2">
    <source>
        <dbReference type="EMBL" id="KUK77684.1"/>
    </source>
</evidence>
<organism evidence="2 3">
    <name type="scientific">candidate division WS6 bacterium 34_10</name>
    <dbReference type="NCBI Taxonomy" id="1641389"/>
    <lineage>
        <taxon>Bacteria</taxon>
        <taxon>Candidatus Dojkabacteria</taxon>
    </lineage>
</organism>
<reference evidence="3" key="1">
    <citation type="journal article" date="2015" name="MBio">
        <title>Genome-Resolved Metagenomic Analysis Reveals Roles for Candidate Phyla and Other Microbial Community Members in Biogeochemical Transformations in Oil Reservoirs.</title>
        <authorList>
            <person name="Hu P."/>
            <person name="Tom L."/>
            <person name="Singh A."/>
            <person name="Thomas B.C."/>
            <person name="Baker B.J."/>
            <person name="Piceno Y.M."/>
            <person name="Andersen G.L."/>
            <person name="Banfield J.F."/>
        </authorList>
    </citation>
    <scope>NUCLEOTIDE SEQUENCE [LARGE SCALE GENOMIC DNA]</scope>
</reference>
<gene>
    <name evidence="2" type="ORF">XD93_0155</name>
</gene>
<accession>A0A101HJ49</accession>
<dbReference type="AlphaFoldDB" id="A0A101HJ49"/>